<evidence type="ECO:0000256" key="2">
    <source>
        <dbReference type="ARBA" id="ARBA00006824"/>
    </source>
</evidence>
<comment type="similarity">
    <text evidence="2 6">Belongs to the peroxisomal membrane protein PXMP2/4 family.</text>
</comment>
<organism evidence="7 8">
    <name type="scientific">Orbilia ellipsospora</name>
    <dbReference type="NCBI Taxonomy" id="2528407"/>
    <lineage>
        <taxon>Eukaryota</taxon>
        <taxon>Fungi</taxon>
        <taxon>Dikarya</taxon>
        <taxon>Ascomycota</taxon>
        <taxon>Pezizomycotina</taxon>
        <taxon>Orbiliomycetes</taxon>
        <taxon>Orbiliales</taxon>
        <taxon>Orbiliaceae</taxon>
        <taxon>Orbilia</taxon>
    </lineage>
</organism>
<dbReference type="GO" id="GO:0016020">
    <property type="term" value="C:membrane"/>
    <property type="evidence" value="ECO:0007669"/>
    <property type="project" value="UniProtKB-SubCell"/>
</dbReference>
<name>A0AAV9WX65_9PEZI</name>
<dbReference type="AlphaFoldDB" id="A0AAV9WX65"/>
<evidence type="ECO:0000256" key="4">
    <source>
        <dbReference type="ARBA" id="ARBA00022989"/>
    </source>
</evidence>
<comment type="caution">
    <text evidence="7">The sequence shown here is derived from an EMBL/GenBank/DDBJ whole genome shotgun (WGS) entry which is preliminary data.</text>
</comment>
<comment type="subcellular location">
    <subcellularLocation>
        <location evidence="1">Membrane</location>
        <topology evidence="1">Multi-pass membrane protein</topology>
    </subcellularLocation>
</comment>
<evidence type="ECO:0000256" key="1">
    <source>
        <dbReference type="ARBA" id="ARBA00004141"/>
    </source>
</evidence>
<evidence type="ECO:0000256" key="6">
    <source>
        <dbReference type="RuleBase" id="RU363053"/>
    </source>
</evidence>
<dbReference type="PANTHER" id="PTHR11266:SF17">
    <property type="entry name" value="PROTEIN MPV17"/>
    <property type="match status" value="1"/>
</dbReference>
<evidence type="ECO:0000256" key="3">
    <source>
        <dbReference type="ARBA" id="ARBA00022692"/>
    </source>
</evidence>
<sequence length="183" mass="20416">MLHWYQAQLAKRPVLTQVLTTAVLFGAGDVVAQQAVERHGANHDFLRTARMTAWGGCFFGPVVVQWYKLLTRVKIPGRPNAELVARVAADQLIFTPINLACFFTGMTLLEGGDPKEKLQNSYWSTLKTNLILWPTVQLVNFKFVPLEHRLLVVNVVSLGWNSYLSYVNTISTRKSSIGGAGKQ</sequence>
<accession>A0AAV9WX65</accession>
<evidence type="ECO:0000313" key="8">
    <source>
        <dbReference type="Proteomes" id="UP001365542"/>
    </source>
</evidence>
<keyword evidence="8" id="KW-1185">Reference proteome</keyword>
<dbReference type="InterPro" id="IPR007248">
    <property type="entry name" value="Mpv17_PMP22"/>
</dbReference>
<reference evidence="7 8" key="1">
    <citation type="submission" date="2019-10" db="EMBL/GenBank/DDBJ databases">
        <authorList>
            <person name="Palmer J.M."/>
        </authorList>
    </citation>
    <scope>NUCLEOTIDE SEQUENCE [LARGE SCALE GENOMIC DNA]</scope>
    <source>
        <strain evidence="7 8">TWF694</strain>
    </source>
</reference>
<dbReference type="GO" id="GO:0005739">
    <property type="term" value="C:mitochondrion"/>
    <property type="evidence" value="ECO:0007669"/>
    <property type="project" value="TreeGrafter"/>
</dbReference>
<dbReference type="Pfam" id="PF04117">
    <property type="entry name" value="Mpv17_PMP22"/>
    <property type="match status" value="1"/>
</dbReference>
<protein>
    <submittedName>
        <fullName evidence="7">Protein required for ethanol metabolism</fullName>
    </submittedName>
</protein>
<keyword evidence="3" id="KW-0812">Transmembrane</keyword>
<keyword evidence="4" id="KW-1133">Transmembrane helix</keyword>
<keyword evidence="5" id="KW-0472">Membrane</keyword>
<dbReference type="EMBL" id="JAVHJO010000014">
    <property type="protein sequence ID" value="KAK6528807.1"/>
    <property type="molecule type" value="Genomic_DNA"/>
</dbReference>
<dbReference type="Proteomes" id="UP001365542">
    <property type="component" value="Unassembled WGS sequence"/>
</dbReference>
<dbReference type="PANTHER" id="PTHR11266">
    <property type="entry name" value="PEROXISOMAL MEMBRANE PROTEIN 2, PXMP2 MPV17"/>
    <property type="match status" value="1"/>
</dbReference>
<gene>
    <name evidence="7" type="primary">SYM1</name>
    <name evidence="7" type="ORF">TWF694_004040</name>
</gene>
<evidence type="ECO:0000313" key="7">
    <source>
        <dbReference type="EMBL" id="KAK6528807.1"/>
    </source>
</evidence>
<evidence type="ECO:0000256" key="5">
    <source>
        <dbReference type="ARBA" id="ARBA00023136"/>
    </source>
</evidence>
<proteinExistence type="inferred from homology"/>